<accession>I7LY35</accession>
<dbReference type="RefSeq" id="XP_001027827.2">
    <property type="nucleotide sequence ID" value="XM_001027827.2"/>
</dbReference>
<dbReference type="GeneID" id="7836134"/>
<dbReference type="Proteomes" id="UP000009168">
    <property type="component" value="Unassembled WGS sequence"/>
</dbReference>
<organism evidence="2 3">
    <name type="scientific">Tetrahymena thermophila (strain SB210)</name>
    <dbReference type="NCBI Taxonomy" id="312017"/>
    <lineage>
        <taxon>Eukaryota</taxon>
        <taxon>Sar</taxon>
        <taxon>Alveolata</taxon>
        <taxon>Ciliophora</taxon>
        <taxon>Intramacronucleata</taxon>
        <taxon>Oligohymenophorea</taxon>
        <taxon>Hymenostomatida</taxon>
        <taxon>Tetrahymenina</taxon>
        <taxon>Tetrahymenidae</taxon>
        <taxon>Tetrahymena</taxon>
    </lineage>
</organism>
<keyword evidence="3" id="KW-1185">Reference proteome</keyword>
<protein>
    <submittedName>
        <fullName evidence="2">AMP-binding enzyme family protein</fullName>
    </submittedName>
</protein>
<feature type="transmembrane region" description="Helical" evidence="1">
    <location>
        <begin position="314"/>
        <end position="336"/>
    </location>
</feature>
<dbReference type="OrthoDB" id="302623at2759"/>
<evidence type="ECO:0000313" key="3">
    <source>
        <dbReference type="Proteomes" id="UP000009168"/>
    </source>
</evidence>
<dbReference type="InParanoid" id="I7LY35"/>
<evidence type="ECO:0000256" key="1">
    <source>
        <dbReference type="SAM" id="Phobius"/>
    </source>
</evidence>
<evidence type="ECO:0000313" key="2">
    <source>
        <dbReference type="EMBL" id="EAS07585.2"/>
    </source>
</evidence>
<keyword evidence="1" id="KW-0812">Transmembrane</keyword>
<dbReference type="KEGG" id="tet:TTHERM_00678510"/>
<sequence>MEIIKNLDFFSQSFQFSQGKRALKKRTLFGALLSILIVTITLSYLVNLFNQYANNKIEPKFRSQTFATDDDVQIPFVNELVGLQYITKKNSTFDNLDQIEKQTNKTYIVYVPLYVYQINSKTVYRQVLDLVPCQNPQISGNKCIDLSKLPSNSTFTGGIRNKINTAISILAYRCQDTDPYKTTVPSNCASPSEIDNFINNSNNNLYAFLHTSQYNITSNEIQENYYKYPLILTTSQMVFTTYSAQKQITSVLSGAILQSEFSFSSAISYSTTTQSFDYATTSKSLNLKCFAKFSVQISNQVQYIKIQYTTIPELLAMCNSIFAVMMCLGFFGRYIAQQLIRQDLFLLILKNMYSESYEKLLNINKFLSQQKIELINRDIECPAESVDCNQKETEQKDIFTNSPVLESKSPLQHYIKYDNIQQKPIRDEVIEDILIIQTQEQVQNYTDDSSKLQKSNEYFYNKLNQNSPKQICVSPLMNFKSKDSSNQNCNSQESQIVQSLNPFSNKTQKKYLIPQKQKVVQEIQKDEQICESEMQQSEVEQSQIKKYYEERIKAFKSKLYSSKITNQLFQFRLRRKNDKIKSNQLNPQTKIIIEKQVDNCLDFCEIYKEIIFLKKAVMTILSKDQYAALSLVGFSDNLPAYIQNLNGQPQQKQNVENLNHYEELQTLSMSDELQTQEIIKFLLKCKFKQNLSTYDERIFSSISKKISN</sequence>
<proteinExistence type="predicted"/>
<keyword evidence="1" id="KW-0472">Membrane</keyword>
<feature type="transmembrane region" description="Helical" evidence="1">
    <location>
        <begin position="27"/>
        <end position="46"/>
    </location>
</feature>
<dbReference type="EMBL" id="GG662216">
    <property type="protein sequence ID" value="EAS07585.2"/>
    <property type="molecule type" value="Genomic_DNA"/>
</dbReference>
<gene>
    <name evidence="2" type="ORF">TTHERM_00678510</name>
</gene>
<reference evidence="3" key="1">
    <citation type="journal article" date="2006" name="PLoS Biol.">
        <title>Macronuclear genome sequence of the ciliate Tetrahymena thermophila, a model eukaryote.</title>
        <authorList>
            <person name="Eisen J.A."/>
            <person name="Coyne R.S."/>
            <person name="Wu M."/>
            <person name="Wu D."/>
            <person name="Thiagarajan M."/>
            <person name="Wortman J.R."/>
            <person name="Badger J.H."/>
            <person name="Ren Q."/>
            <person name="Amedeo P."/>
            <person name="Jones K.M."/>
            <person name="Tallon L.J."/>
            <person name="Delcher A.L."/>
            <person name="Salzberg S.L."/>
            <person name="Silva J.C."/>
            <person name="Haas B.J."/>
            <person name="Majoros W.H."/>
            <person name="Farzad M."/>
            <person name="Carlton J.M."/>
            <person name="Smith R.K. Jr."/>
            <person name="Garg J."/>
            <person name="Pearlman R.E."/>
            <person name="Karrer K.M."/>
            <person name="Sun L."/>
            <person name="Manning G."/>
            <person name="Elde N.C."/>
            <person name="Turkewitz A.P."/>
            <person name="Asai D.J."/>
            <person name="Wilkes D.E."/>
            <person name="Wang Y."/>
            <person name="Cai H."/>
            <person name="Collins K."/>
            <person name="Stewart B.A."/>
            <person name="Lee S.R."/>
            <person name="Wilamowska K."/>
            <person name="Weinberg Z."/>
            <person name="Ruzzo W.L."/>
            <person name="Wloga D."/>
            <person name="Gaertig J."/>
            <person name="Frankel J."/>
            <person name="Tsao C.-C."/>
            <person name="Gorovsky M.A."/>
            <person name="Keeling P.J."/>
            <person name="Waller R.F."/>
            <person name="Patron N.J."/>
            <person name="Cherry J.M."/>
            <person name="Stover N.A."/>
            <person name="Krieger C.J."/>
            <person name="del Toro C."/>
            <person name="Ryder H.F."/>
            <person name="Williamson S.C."/>
            <person name="Barbeau R.A."/>
            <person name="Hamilton E.P."/>
            <person name="Orias E."/>
        </authorList>
    </citation>
    <scope>NUCLEOTIDE SEQUENCE [LARGE SCALE GENOMIC DNA]</scope>
    <source>
        <strain evidence="3">SB210</strain>
    </source>
</reference>
<dbReference type="AlphaFoldDB" id="I7LY35"/>
<keyword evidence="1" id="KW-1133">Transmembrane helix</keyword>
<name>I7LY35_TETTS</name>